<dbReference type="PROSITE" id="PS51192">
    <property type="entry name" value="HELICASE_ATP_BIND_1"/>
    <property type="match status" value="1"/>
</dbReference>
<dbReference type="GO" id="GO:0016787">
    <property type="term" value="F:hydrolase activity"/>
    <property type="evidence" value="ECO:0007669"/>
    <property type="project" value="UniProtKB-KW"/>
</dbReference>
<evidence type="ECO:0000259" key="7">
    <source>
        <dbReference type="PROSITE" id="PS51194"/>
    </source>
</evidence>
<dbReference type="GO" id="GO:0005524">
    <property type="term" value="F:ATP binding"/>
    <property type="evidence" value="ECO:0007669"/>
    <property type="project" value="UniProtKB-KW"/>
</dbReference>
<dbReference type="InterPro" id="IPR027417">
    <property type="entry name" value="P-loop_NTPase"/>
</dbReference>
<feature type="domain" description="Helicase ATP-binding" evidence="6">
    <location>
        <begin position="151"/>
        <end position="343"/>
    </location>
</feature>
<evidence type="ECO:0000313" key="8">
    <source>
        <dbReference type="EMBL" id="KKY29424.1"/>
    </source>
</evidence>
<dbReference type="OrthoDB" id="5242670at2759"/>
<protein>
    <submittedName>
        <fullName evidence="8">Putative dna repair and recombination protein rad54</fullName>
    </submittedName>
</protein>
<dbReference type="PROSITE" id="PS51194">
    <property type="entry name" value="HELICASE_CTER"/>
    <property type="match status" value="1"/>
</dbReference>
<dbReference type="GO" id="GO:0004386">
    <property type="term" value="F:helicase activity"/>
    <property type="evidence" value="ECO:0007669"/>
    <property type="project" value="UniProtKB-KW"/>
</dbReference>
<dbReference type="Pfam" id="PF00271">
    <property type="entry name" value="Helicase_C"/>
    <property type="match status" value="1"/>
</dbReference>
<evidence type="ECO:0000256" key="4">
    <source>
        <dbReference type="ARBA" id="ARBA00022840"/>
    </source>
</evidence>
<dbReference type="InterPro" id="IPR001650">
    <property type="entry name" value="Helicase_C-like"/>
</dbReference>
<feature type="region of interest" description="Disordered" evidence="5">
    <location>
        <begin position="49"/>
        <end position="97"/>
    </location>
</feature>
<dbReference type="InterPro" id="IPR014001">
    <property type="entry name" value="Helicase_ATP-bd"/>
</dbReference>
<evidence type="ECO:0000256" key="2">
    <source>
        <dbReference type="ARBA" id="ARBA00022801"/>
    </source>
</evidence>
<sequence>MAGSNTEAIRQLSVELKRAASLLDEPEALETGSVTSYISEQFVSGTGLLDLKSKGKEPSVPAINDEEGSRDEGDIDGEYEELPLDDSSDNESYDEDDDYDDTIILEWLNSKKTRAYITAKYEPDHLDNVPGLRPDVVPYDHQAAGASIIKDSLDSPRQGIIIGDLPGLGKTLQVLMAVASTREPGDGPCVVVCPTSCVSQWKQEAAKFFYESNMKTIVLTGEAVSPVELFKYQLVVTSYSQVVSELVRYRKFFKDMKDYTPGAKLPKRPTLTLLSAIFTFSTKLMGKMLVLDEAQLIKNPKSRSFSTMSVLREYFQSCVMLTGTPLDNTWKDAFSLLKLLRDHPIFTPRTMIHAFVLPGTKKKHGSRPVSTRLVRFVQALDATMLRRPQDTIQALLPTITTDVVQFIMQPADIHNSNEKFDMYLKWQHMSKKKKGKMSAKARAEEKNAGFGALISATHWTNHPSLRDILHFEKEAMKKSMYADEPADNLDLSVHDQEYLQAWRGEIAKNRNWRSPRVDIILDTVNRHRDWRPDDAFVIMDESVFFLDILEIALSNMFDPIPCFRFDGRSHPAKRAIILDKFRETPGAKALLASRGTGGVGLNLQHANVLIICGPWWKKSWEDQAVGRIYRAGQAKPVFVYMIEARGFGTGRFKHCGVERFKMKKRDEKNKLNTKILEGITRKDDEEPPERRCF</sequence>
<proteinExistence type="predicted"/>
<dbReference type="InterPro" id="IPR000330">
    <property type="entry name" value="SNF2_N"/>
</dbReference>
<feature type="domain" description="Helicase C-terminal" evidence="7">
    <location>
        <begin position="516"/>
        <end position="687"/>
    </location>
</feature>
<comment type="caution">
    <text evidence="8">The sequence shown here is derived from an EMBL/GenBank/DDBJ whole genome shotgun (WGS) entry which is preliminary data.</text>
</comment>
<keyword evidence="1" id="KW-0547">Nucleotide-binding</keyword>
<feature type="compositionally biased region" description="Acidic residues" evidence="5">
    <location>
        <begin position="64"/>
        <end position="97"/>
    </location>
</feature>
<evidence type="ECO:0000256" key="1">
    <source>
        <dbReference type="ARBA" id="ARBA00022741"/>
    </source>
</evidence>
<keyword evidence="9" id="KW-1185">Reference proteome</keyword>
<keyword evidence="2" id="KW-0378">Hydrolase</keyword>
<dbReference type="InterPro" id="IPR050628">
    <property type="entry name" value="SNF2_RAD54_helicase_TF"/>
</dbReference>
<dbReference type="SMART" id="SM00490">
    <property type="entry name" value="HELICc"/>
    <property type="match status" value="1"/>
</dbReference>
<dbReference type="GO" id="GO:0006281">
    <property type="term" value="P:DNA repair"/>
    <property type="evidence" value="ECO:0007669"/>
    <property type="project" value="TreeGrafter"/>
</dbReference>
<evidence type="ECO:0000256" key="5">
    <source>
        <dbReference type="SAM" id="MobiDB-lite"/>
    </source>
</evidence>
<keyword evidence="4" id="KW-0067">ATP-binding</keyword>
<dbReference type="Proteomes" id="UP000034680">
    <property type="component" value="Unassembled WGS sequence"/>
</dbReference>
<gene>
    <name evidence="8" type="ORF">UCDDA912_g10656</name>
</gene>
<dbReference type="STRING" id="1214573.A0A0G2F5D2"/>
<dbReference type="SUPFAM" id="SSF52540">
    <property type="entry name" value="P-loop containing nucleoside triphosphate hydrolases"/>
    <property type="match status" value="2"/>
</dbReference>
<dbReference type="EMBL" id="LCUC01000799">
    <property type="protein sequence ID" value="KKY29424.1"/>
    <property type="molecule type" value="Genomic_DNA"/>
</dbReference>
<dbReference type="Pfam" id="PF00176">
    <property type="entry name" value="SNF2-rel_dom"/>
    <property type="match status" value="1"/>
</dbReference>
<reference evidence="8 9" key="2">
    <citation type="submission" date="2015-05" db="EMBL/GenBank/DDBJ databases">
        <authorList>
            <person name="Morales-Cruz A."/>
            <person name="Amrine K.C."/>
            <person name="Cantu D."/>
        </authorList>
    </citation>
    <scope>NUCLEOTIDE SEQUENCE [LARGE SCALE GENOMIC DNA]</scope>
    <source>
        <strain evidence="8">DA912</strain>
    </source>
</reference>
<dbReference type="PANTHER" id="PTHR45626:SF17">
    <property type="entry name" value="HELICASE-LIKE TRANSCRIPTION FACTOR"/>
    <property type="match status" value="1"/>
</dbReference>
<evidence type="ECO:0000313" key="9">
    <source>
        <dbReference type="Proteomes" id="UP000034680"/>
    </source>
</evidence>
<accession>A0A0G2F5D2</accession>
<dbReference type="GO" id="GO:0005634">
    <property type="term" value="C:nucleus"/>
    <property type="evidence" value="ECO:0007669"/>
    <property type="project" value="TreeGrafter"/>
</dbReference>
<dbReference type="Gene3D" id="3.40.50.300">
    <property type="entry name" value="P-loop containing nucleotide triphosphate hydrolases"/>
    <property type="match status" value="1"/>
</dbReference>
<dbReference type="PANTHER" id="PTHR45626">
    <property type="entry name" value="TRANSCRIPTION TERMINATION FACTOR 2-RELATED"/>
    <property type="match status" value="1"/>
</dbReference>
<dbReference type="InterPro" id="IPR049730">
    <property type="entry name" value="SNF2/RAD54-like_C"/>
</dbReference>
<reference evidence="8 9" key="1">
    <citation type="submission" date="2015-05" db="EMBL/GenBank/DDBJ databases">
        <title>Distinctive expansion of gene families associated with plant cell wall degradation and secondary metabolism in the genomes of grapevine trunk pathogens.</title>
        <authorList>
            <person name="Lawrence D.P."/>
            <person name="Travadon R."/>
            <person name="Rolshausen P.E."/>
            <person name="Baumgartner K."/>
        </authorList>
    </citation>
    <scope>NUCLEOTIDE SEQUENCE [LARGE SCALE GENOMIC DNA]</scope>
    <source>
        <strain evidence="8">DA912</strain>
    </source>
</reference>
<dbReference type="GO" id="GO:0008094">
    <property type="term" value="F:ATP-dependent activity, acting on DNA"/>
    <property type="evidence" value="ECO:0007669"/>
    <property type="project" value="TreeGrafter"/>
</dbReference>
<dbReference type="AlphaFoldDB" id="A0A0G2F5D2"/>
<evidence type="ECO:0000256" key="3">
    <source>
        <dbReference type="ARBA" id="ARBA00022806"/>
    </source>
</evidence>
<dbReference type="InterPro" id="IPR038718">
    <property type="entry name" value="SNF2-like_sf"/>
</dbReference>
<keyword evidence="3" id="KW-0347">Helicase</keyword>
<evidence type="ECO:0000259" key="6">
    <source>
        <dbReference type="PROSITE" id="PS51192"/>
    </source>
</evidence>
<dbReference type="CDD" id="cd18793">
    <property type="entry name" value="SF2_C_SNF"/>
    <property type="match status" value="1"/>
</dbReference>
<dbReference type="SMART" id="SM00487">
    <property type="entry name" value="DEXDc"/>
    <property type="match status" value="1"/>
</dbReference>
<organism evidence="8 9">
    <name type="scientific">Diaporthe ampelina</name>
    <dbReference type="NCBI Taxonomy" id="1214573"/>
    <lineage>
        <taxon>Eukaryota</taxon>
        <taxon>Fungi</taxon>
        <taxon>Dikarya</taxon>
        <taxon>Ascomycota</taxon>
        <taxon>Pezizomycotina</taxon>
        <taxon>Sordariomycetes</taxon>
        <taxon>Sordariomycetidae</taxon>
        <taxon>Diaporthales</taxon>
        <taxon>Diaporthaceae</taxon>
        <taxon>Diaporthe</taxon>
    </lineage>
</organism>
<name>A0A0G2F5D2_9PEZI</name>
<dbReference type="Gene3D" id="3.40.50.10810">
    <property type="entry name" value="Tandem AAA-ATPase domain"/>
    <property type="match status" value="1"/>
</dbReference>